<evidence type="ECO:0000313" key="3">
    <source>
        <dbReference type="Proteomes" id="UP001295444"/>
    </source>
</evidence>
<dbReference type="AlphaFoldDB" id="A0AAD1SU18"/>
<evidence type="ECO:0000313" key="2">
    <source>
        <dbReference type="EMBL" id="CAH2311862.1"/>
    </source>
</evidence>
<dbReference type="EMBL" id="OW240919">
    <property type="protein sequence ID" value="CAH2311862.1"/>
    <property type="molecule type" value="Genomic_DNA"/>
</dbReference>
<protein>
    <submittedName>
        <fullName evidence="2">Uncharacterized protein</fullName>
    </submittedName>
</protein>
<organism evidence="2 3">
    <name type="scientific">Pelobates cultripes</name>
    <name type="common">Western spadefoot toad</name>
    <dbReference type="NCBI Taxonomy" id="61616"/>
    <lineage>
        <taxon>Eukaryota</taxon>
        <taxon>Metazoa</taxon>
        <taxon>Chordata</taxon>
        <taxon>Craniata</taxon>
        <taxon>Vertebrata</taxon>
        <taxon>Euteleostomi</taxon>
        <taxon>Amphibia</taxon>
        <taxon>Batrachia</taxon>
        <taxon>Anura</taxon>
        <taxon>Pelobatoidea</taxon>
        <taxon>Pelobatidae</taxon>
        <taxon>Pelobates</taxon>
    </lineage>
</organism>
<proteinExistence type="predicted"/>
<sequence length="59" mass="6447">MGRHSQKTPTGAKGHAQPRPAPMEVLHVAIRTTEMEHRGPENSQASQLPPPSPLTTRDQ</sequence>
<keyword evidence="3" id="KW-1185">Reference proteome</keyword>
<gene>
    <name evidence="2" type="ORF">PECUL_23A009716</name>
</gene>
<name>A0AAD1SU18_PELCU</name>
<accession>A0AAD1SU18</accession>
<feature type="region of interest" description="Disordered" evidence="1">
    <location>
        <begin position="1"/>
        <end position="59"/>
    </location>
</feature>
<dbReference type="Proteomes" id="UP001295444">
    <property type="component" value="Chromosome 08"/>
</dbReference>
<reference evidence="2" key="1">
    <citation type="submission" date="2022-03" db="EMBL/GenBank/DDBJ databases">
        <authorList>
            <person name="Alioto T."/>
            <person name="Alioto T."/>
            <person name="Gomez Garrido J."/>
        </authorList>
    </citation>
    <scope>NUCLEOTIDE SEQUENCE</scope>
</reference>
<evidence type="ECO:0000256" key="1">
    <source>
        <dbReference type="SAM" id="MobiDB-lite"/>
    </source>
</evidence>